<reference evidence="5 6" key="1">
    <citation type="submission" date="2020-08" db="EMBL/GenBank/DDBJ databases">
        <title>Above-ground endophytic microbial communities from plants in different locations in the United States.</title>
        <authorList>
            <person name="Frank C."/>
        </authorList>
    </citation>
    <scope>NUCLEOTIDE SEQUENCE [LARGE SCALE GENOMIC DNA]</scope>
    <source>
        <strain evidence="5 6">WP4_2_2</strain>
    </source>
</reference>
<evidence type="ECO:0000313" key="5">
    <source>
        <dbReference type="EMBL" id="MBB6104196.1"/>
    </source>
</evidence>
<feature type="transmembrane region" description="Helical" evidence="4">
    <location>
        <begin position="115"/>
        <end position="134"/>
    </location>
</feature>
<feature type="transmembrane region" description="Helical" evidence="4">
    <location>
        <begin position="146"/>
        <end position="169"/>
    </location>
</feature>
<dbReference type="RefSeq" id="WP_183726225.1">
    <property type="nucleotide sequence ID" value="NZ_JACHBW010000011.1"/>
</dbReference>
<dbReference type="Pfam" id="PF07690">
    <property type="entry name" value="MFS_1"/>
    <property type="match status" value="1"/>
</dbReference>
<feature type="transmembrane region" description="Helical" evidence="4">
    <location>
        <begin position="91"/>
        <end position="109"/>
    </location>
</feature>
<organism evidence="5 6">
    <name type="scientific">Paraburkholderia bannensis</name>
    <dbReference type="NCBI Taxonomy" id="765414"/>
    <lineage>
        <taxon>Bacteria</taxon>
        <taxon>Pseudomonadati</taxon>
        <taxon>Pseudomonadota</taxon>
        <taxon>Betaproteobacteria</taxon>
        <taxon>Burkholderiales</taxon>
        <taxon>Burkholderiaceae</taxon>
        <taxon>Paraburkholderia</taxon>
    </lineage>
</organism>
<sequence>MNTRLLPPRAQTAVPTRRTAHSLLALIGILLVAANLRAAVAALSPIYDLICKSYLVSPQAQGVLGSLPALAFSVFGCCAPAINRRLGLERGIALAMLLVCAGDMGRAWLSGSVWSLGMFSLIALGGMGMANVLLPATIKRYLPQRIGAMTAAYCIMSAVGAAAPSLLAVPVAHLFGWRVSVGAWSLLAVAAALPWLLLHRPRTAVRGARDGGLARLALRWPQTWALVVVFAGGAWVMYALLAWLPTMLVQTAHVAPAHAGAMLALYSLVGLAHNLVVPNLLATTRRPERVVMVAAACTVAGTLGLAYCPQLALLWVIPAGLGAMAITIGLTLINLRSRTESGTTALSGVMQAIGYLIAASGPWMTGKLHALSGGWLAPCWLMAATGVLIGIAGFAATRQGFLEDRAAQAQ</sequence>
<evidence type="ECO:0000256" key="2">
    <source>
        <dbReference type="ARBA" id="ARBA00022989"/>
    </source>
</evidence>
<accession>A0A7W9U0W8</accession>
<comment type="caution">
    <text evidence="5">The sequence shown here is derived from an EMBL/GenBank/DDBJ whole genome shotgun (WGS) entry which is preliminary data.</text>
</comment>
<keyword evidence="6" id="KW-1185">Reference proteome</keyword>
<keyword evidence="2 4" id="KW-1133">Transmembrane helix</keyword>
<evidence type="ECO:0000256" key="1">
    <source>
        <dbReference type="ARBA" id="ARBA00022692"/>
    </source>
</evidence>
<dbReference type="EMBL" id="JACHBW010000011">
    <property type="protein sequence ID" value="MBB6104196.1"/>
    <property type="molecule type" value="Genomic_DNA"/>
</dbReference>
<protein>
    <submittedName>
        <fullName evidence="5">CP family cyanate transporter-like MFS transporter</fullName>
    </submittedName>
</protein>
<feature type="transmembrane region" description="Helical" evidence="4">
    <location>
        <begin position="289"/>
        <end position="307"/>
    </location>
</feature>
<feature type="transmembrane region" description="Helical" evidence="4">
    <location>
        <begin position="313"/>
        <end position="333"/>
    </location>
</feature>
<keyword evidence="1 4" id="KW-0812">Transmembrane</keyword>
<feature type="transmembrane region" description="Helical" evidence="4">
    <location>
        <begin position="62"/>
        <end position="82"/>
    </location>
</feature>
<dbReference type="Gene3D" id="1.20.1250.20">
    <property type="entry name" value="MFS general substrate transporter like domains"/>
    <property type="match status" value="2"/>
</dbReference>
<dbReference type="PANTHER" id="PTHR23523:SF2">
    <property type="entry name" value="2-NITROIMIDAZOLE TRANSPORTER"/>
    <property type="match status" value="1"/>
</dbReference>
<evidence type="ECO:0000313" key="6">
    <source>
        <dbReference type="Proteomes" id="UP000571554"/>
    </source>
</evidence>
<dbReference type="InterPro" id="IPR052524">
    <property type="entry name" value="MFS_Cyanate_Porter"/>
</dbReference>
<dbReference type="Proteomes" id="UP000571554">
    <property type="component" value="Unassembled WGS sequence"/>
</dbReference>
<dbReference type="PANTHER" id="PTHR23523">
    <property type="match status" value="1"/>
</dbReference>
<dbReference type="AlphaFoldDB" id="A0A7W9U0W8"/>
<proteinExistence type="predicted"/>
<dbReference type="InterPro" id="IPR011701">
    <property type="entry name" value="MFS"/>
</dbReference>
<dbReference type="GO" id="GO:0022857">
    <property type="term" value="F:transmembrane transporter activity"/>
    <property type="evidence" value="ECO:0007669"/>
    <property type="project" value="InterPro"/>
</dbReference>
<dbReference type="SUPFAM" id="SSF103473">
    <property type="entry name" value="MFS general substrate transporter"/>
    <property type="match status" value="1"/>
</dbReference>
<feature type="transmembrane region" description="Helical" evidence="4">
    <location>
        <begin position="257"/>
        <end position="277"/>
    </location>
</feature>
<dbReference type="InterPro" id="IPR036259">
    <property type="entry name" value="MFS_trans_sf"/>
</dbReference>
<feature type="transmembrane region" description="Helical" evidence="4">
    <location>
        <begin position="345"/>
        <end position="363"/>
    </location>
</feature>
<feature type="transmembrane region" description="Helical" evidence="4">
    <location>
        <begin position="224"/>
        <end position="245"/>
    </location>
</feature>
<evidence type="ECO:0000256" key="3">
    <source>
        <dbReference type="ARBA" id="ARBA00023136"/>
    </source>
</evidence>
<gene>
    <name evidence="5" type="ORF">F4827_004055</name>
</gene>
<name>A0A7W9U0W8_9BURK</name>
<keyword evidence="3 4" id="KW-0472">Membrane</keyword>
<feature type="transmembrane region" description="Helical" evidence="4">
    <location>
        <begin position="375"/>
        <end position="396"/>
    </location>
</feature>
<evidence type="ECO:0000256" key="4">
    <source>
        <dbReference type="SAM" id="Phobius"/>
    </source>
</evidence>
<feature type="transmembrane region" description="Helical" evidence="4">
    <location>
        <begin position="175"/>
        <end position="198"/>
    </location>
</feature>